<dbReference type="InterPro" id="IPR000847">
    <property type="entry name" value="LysR_HTH_N"/>
</dbReference>
<accession>A0A0A5GGM8</accession>
<dbReference type="InterPro" id="IPR036390">
    <property type="entry name" value="WH_DNA-bd_sf"/>
</dbReference>
<dbReference type="InterPro" id="IPR036388">
    <property type="entry name" value="WH-like_DNA-bd_sf"/>
</dbReference>
<protein>
    <submittedName>
        <fullName evidence="6">LysR family transcriptional regulator</fullName>
    </submittedName>
</protein>
<dbReference type="EMBL" id="AVPE01000011">
    <property type="protein sequence ID" value="KGX91144.1"/>
    <property type="molecule type" value="Genomic_DNA"/>
</dbReference>
<dbReference type="OrthoDB" id="9778774at2"/>
<dbReference type="SUPFAM" id="SSF46785">
    <property type="entry name" value="Winged helix' DNA-binding domain"/>
    <property type="match status" value="1"/>
</dbReference>
<evidence type="ECO:0000259" key="5">
    <source>
        <dbReference type="PROSITE" id="PS50931"/>
    </source>
</evidence>
<dbReference type="InterPro" id="IPR005119">
    <property type="entry name" value="LysR_subst-bd"/>
</dbReference>
<keyword evidence="2" id="KW-0805">Transcription regulation</keyword>
<evidence type="ECO:0000256" key="2">
    <source>
        <dbReference type="ARBA" id="ARBA00023015"/>
    </source>
</evidence>
<evidence type="ECO:0000256" key="4">
    <source>
        <dbReference type="ARBA" id="ARBA00023163"/>
    </source>
</evidence>
<comment type="caution">
    <text evidence="6">The sequence shown here is derived from an EMBL/GenBank/DDBJ whole genome shotgun (WGS) entry which is preliminary data.</text>
</comment>
<evidence type="ECO:0000313" key="7">
    <source>
        <dbReference type="Proteomes" id="UP000030528"/>
    </source>
</evidence>
<sequence length="296" mass="34095">MMDFEWYRSFISIYRHASVSEAAKARIMTQPAMSQHLSALEAEVGELLFTRTSRKLVPTEKGKELYTQLAPLIESLEEKTIGFKAFSTPASPVIRIGTALEFFEEHLIQHLEGFQARVITTFGTASELLNLLKEDKVDIIITSKKYQTPGVEHKFLMDEHFVTVAHRNLDVPTFSTKHALESWLSDQCWLSYGLELPIIRRFWREHFKKRPTLSPTHVLPNLHTILNSIKNGHGMSLLPTFIVDKHRQDSSLQVLFEELSVSNEIYLAYKSKFESSPEMNDTIKKLERFCLPAQKE</sequence>
<feature type="domain" description="HTH lysR-type" evidence="5">
    <location>
        <begin position="2"/>
        <end position="59"/>
    </location>
</feature>
<organism evidence="6 7">
    <name type="scientific">Pontibacillus halophilus JSM 076056 = DSM 19796</name>
    <dbReference type="NCBI Taxonomy" id="1385510"/>
    <lineage>
        <taxon>Bacteria</taxon>
        <taxon>Bacillati</taxon>
        <taxon>Bacillota</taxon>
        <taxon>Bacilli</taxon>
        <taxon>Bacillales</taxon>
        <taxon>Bacillaceae</taxon>
        <taxon>Pontibacillus</taxon>
    </lineage>
</organism>
<comment type="similarity">
    <text evidence="1">Belongs to the LysR transcriptional regulatory family.</text>
</comment>
<dbReference type="SUPFAM" id="SSF53850">
    <property type="entry name" value="Periplasmic binding protein-like II"/>
    <property type="match status" value="1"/>
</dbReference>
<dbReference type="Pfam" id="PF03466">
    <property type="entry name" value="LysR_substrate"/>
    <property type="match status" value="1"/>
</dbReference>
<evidence type="ECO:0000313" key="6">
    <source>
        <dbReference type="EMBL" id="KGX91144.1"/>
    </source>
</evidence>
<dbReference type="PRINTS" id="PR00039">
    <property type="entry name" value="HTHLYSR"/>
</dbReference>
<name>A0A0A5GGM8_9BACI</name>
<dbReference type="AlphaFoldDB" id="A0A0A5GGM8"/>
<evidence type="ECO:0000256" key="3">
    <source>
        <dbReference type="ARBA" id="ARBA00023125"/>
    </source>
</evidence>
<dbReference type="PANTHER" id="PTHR30126:SF40">
    <property type="entry name" value="HTH-TYPE TRANSCRIPTIONAL REGULATOR GLTR"/>
    <property type="match status" value="1"/>
</dbReference>
<dbReference type="CDD" id="cd05466">
    <property type="entry name" value="PBP2_LTTR_substrate"/>
    <property type="match status" value="1"/>
</dbReference>
<dbReference type="STRING" id="1385510.GCA_000425205_02556"/>
<keyword evidence="4" id="KW-0804">Transcription</keyword>
<keyword evidence="7" id="KW-1185">Reference proteome</keyword>
<dbReference type="PROSITE" id="PS50931">
    <property type="entry name" value="HTH_LYSR"/>
    <property type="match status" value="1"/>
</dbReference>
<dbReference type="PANTHER" id="PTHR30126">
    <property type="entry name" value="HTH-TYPE TRANSCRIPTIONAL REGULATOR"/>
    <property type="match status" value="1"/>
</dbReference>
<dbReference type="Gene3D" id="3.40.190.10">
    <property type="entry name" value="Periplasmic binding protein-like II"/>
    <property type="match status" value="2"/>
</dbReference>
<dbReference type="GO" id="GO:0003700">
    <property type="term" value="F:DNA-binding transcription factor activity"/>
    <property type="evidence" value="ECO:0007669"/>
    <property type="project" value="InterPro"/>
</dbReference>
<dbReference type="GO" id="GO:0000976">
    <property type="term" value="F:transcription cis-regulatory region binding"/>
    <property type="evidence" value="ECO:0007669"/>
    <property type="project" value="TreeGrafter"/>
</dbReference>
<proteinExistence type="inferred from homology"/>
<evidence type="ECO:0000256" key="1">
    <source>
        <dbReference type="ARBA" id="ARBA00009437"/>
    </source>
</evidence>
<dbReference type="eggNOG" id="COG0583">
    <property type="taxonomic scope" value="Bacteria"/>
</dbReference>
<dbReference type="Pfam" id="PF00126">
    <property type="entry name" value="HTH_1"/>
    <property type="match status" value="1"/>
</dbReference>
<gene>
    <name evidence="6" type="ORF">N781_05510</name>
</gene>
<reference evidence="6 7" key="1">
    <citation type="submission" date="2013-08" db="EMBL/GenBank/DDBJ databases">
        <authorList>
            <person name="Huang J."/>
            <person name="Wang G."/>
        </authorList>
    </citation>
    <scope>NUCLEOTIDE SEQUENCE [LARGE SCALE GENOMIC DNA]</scope>
    <source>
        <strain evidence="6 7">JSM 076056</strain>
    </source>
</reference>
<dbReference type="Proteomes" id="UP000030528">
    <property type="component" value="Unassembled WGS sequence"/>
</dbReference>
<dbReference type="Gene3D" id="1.10.10.10">
    <property type="entry name" value="Winged helix-like DNA-binding domain superfamily/Winged helix DNA-binding domain"/>
    <property type="match status" value="1"/>
</dbReference>
<keyword evidence="3" id="KW-0238">DNA-binding</keyword>